<name>A0A820G0X2_9BILA</name>
<comment type="caution">
    <text evidence="1">The sequence shown here is derived from an EMBL/GenBank/DDBJ whole genome shotgun (WGS) entry which is preliminary data.</text>
</comment>
<organism evidence="1 2">
    <name type="scientific">Rotaria sordida</name>
    <dbReference type="NCBI Taxonomy" id="392033"/>
    <lineage>
        <taxon>Eukaryota</taxon>
        <taxon>Metazoa</taxon>
        <taxon>Spiralia</taxon>
        <taxon>Gnathifera</taxon>
        <taxon>Rotifera</taxon>
        <taxon>Eurotatoria</taxon>
        <taxon>Bdelloidea</taxon>
        <taxon>Philodinida</taxon>
        <taxon>Philodinidae</taxon>
        <taxon>Rotaria</taxon>
    </lineage>
</organism>
<sequence>YSPKNFRSMLEYLLFRAGFFNLEKKNLCEFTICDHHFKYLTAANPQDNCKVCKVVRQRPTIGTSSLRLVLKSMALRIWEAGQPNNTWAFFDQFICCSCRHYFQEPDDVKDSISKSETIFDWIYDQDIVYLPVPSEPASQHSIFEPQLEHFSNSQRQDAFDKLRCCLFETGYIGRIEKTLSYKKLSDHSKRNVQNQTERILQHVIKLIH</sequence>
<accession>A0A820G0X2</accession>
<proteinExistence type="predicted"/>
<feature type="non-terminal residue" evidence="1">
    <location>
        <position position="208"/>
    </location>
</feature>
<evidence type="ECO:0000313" key="2">
    <source>
        <dbReference type="Proteomes" id="UP000663836"/>
    </source>
</evidence>
<protein>
    <submittedName>
        <fullName evidence="1">Uncharacterized protein</fullName>
    </submittedName>
</protein>
<reference evidence="1" key="1">
    <citation type="submission" date="2021-02" db="EMBL/GenBank/DDBJ databases">
        <authorList>
            <person name="Nowell W R."/>
        </authorList>
    </citation>
    <scope>NUCLEOTIDE SEQUENCE</scope>
</reference>
<dbReference type="Proteomes" id="UP000663836">
    <property type="component" value="Unassembled WGS sequence"/>
</dbReference>
<feature type="non-terminal residue" evidence="1">
    <location>
        <position position="1"/>
    </location>
</feature>
<gene>
    <name evidence="1" type="ORF">JBS370_LOCUS39479</name>
</gene>
<evidence type="ECO:0000313" key="1">
    <source>
        <dbReference type="EMBL" id="CAF4272410.1"/>
    </source>
</evidence>
<dbReference type="AlphaFoldDB" id="A0A820G0X2"/>
<dbReference type="EMBL" id="CAJOBD010027627">
    <property type="protein sequence ID" value="CAF4272410.1"/>
    <property type="molecule type" value="Genomic_DNA"/>
</dbReference>